<keyword evidence="3" id="KW-1185">Reference proteome</keyword>
<dbReference type="AlphaFoldDB" id="A0A9P4UXQ1"/>
<evidence type="ECO:0000313" key="2">
    <source>
        <dbReference type="EMBL" id="KAF2729241.1"/>
    </source>
</evidence>
<protein>
    <submittedName>
        <fullName evidence="2">Uncharacterized protein</fullName>
    </submittedName>
</protein>
<reference evidence="2" key="1">
    <citation type="journal article" date="2020" name="Stud. Mycol.">
        <title>101 Dothideomycetes genomes: a test case for predicting lifestyles and emergence of pathogens.</title>
        <authorList>
            <person name="Haridas S."/>
            <person name="Albert R."/>
            <person name="Binder M."/>
            <person name="Bloem J."/>
            <person name="Labutti K."/>
            <person name="Salamov A."/>
            <person name="Andreopoulos B."/>
            <person name="Baker S."/>
            <person name="Barry K."/>
            <person name="Bills G."/>
            <person name="Bluhm B."/>
            <person name="Cannon C."/>
            <person name="Castanera R."/>
            <person name="Culley D."/>
            <person name="Daum C."/>
            <person name="Ezra D."/>
            <person name="Gonzalez J."/>
            <person name="Henrissat B."/>
            <person name="Kuo A."/>
            <person name="Liang C."/>
            <person name="Lipzen A."/>
            <person name="Lutzoni F."/>
            <person name="Magnuson J."/>
            <person name="Mondo S."/>
            <person name="Nolan M."/>
            <person name="Ohm R."/>
            <person name="Pangilinan J."/>
            <person name="Park H.-J."/>
            <person name="Ramirez L."/>
            <person name="Alfaro M."/>
            <person name="Sun H."/>
            <person name="Tritt A."/>
            <person name="Yoshinaga Y."/>
            <person name="Zwiers L.-H."/>
            <person name="Turgeon B."/>
            <person name="Goodwin S."/>
            <person name="Spatafora J."/>
            <person name="Crous P."/>
            <person name="Grigoriev I."/>
        </authorList>
    </citation>
    <scope>NUCLEOTIDE SEQUENCE</scope>
    <source>
        <strain evidence="2">CBS 125425</strain>
    </source>
</reference>
<dbReference type="EMBL" id="ML996251">
    <property type="protein sequence ID" value="KAF2729241.1"/>
    <property type="molecule type" value="Genomic_DNA"/>
</dbReference>
<evidence type="ECO:0000313" key="3">
    <source>
        <dbReference type="Proteomes" id="UP000799444"/>
    </source>
</evidence>
<feature type="compositionally biased region" description="Basic and acidic residues" evidence="1">
    <location>
        <begin position="203"/>
        <end position="215"/>
    </location>
</feature>
<feature type="compositionally biased region" description="Polar residues" evidence="1">
    <location>
        <begin position="216"/>
        <end position="227"/>
    </location>
</feature>
<organism evidence="2 3">
    <name type="scientific">Polyplosphaeria fusca</name>
    <dbReference type="NCBI Taxonomy" id="682080"/>
    <lineage>
        <taxon>Eukaryota</taxon>
        <taxon>Fungi</taxon>
        <taxon>Dikarya</taxon>
        <taxon>Ascomycota</taxon>
        <taxon>Pezizomycotina</taxon>
        <taxon>Dothideomycetes</taxon>
        <taxon>Pleosporomycetidae</taxon>
        <taxon>Pleosporales</taxon>
        <taxon>Tetraplosphaeriaceae</taxon>
        <taxon>Polyplosphaeria</taxon>
    </lineage>
</organism>
<proteinExistence type="predicted"/>
<accession>A0A9P4UXQ1</accession>
<sequence length="258" mass="28538">MDLQDELEQPPMATFDVVLDPEGDGGFFRYQNGPGEVQRRHLVDRGNSLVVQGELAEVVHGKLSPDSDDEATLVVTDFHFVPSKASRRFKSAAITLRFEAEASADSAVEVVEISPKESKSPGGLSGTIRLEGRPYGPKNTARWIVSEKDEFGIPRRIRTVTLLRRKARKEGGNARFLAEVEIKTKVDFASTAEAAFDSLLGRTPKDEPVIFDPEHPSTTTRFGTESLDNVDLSELSAHTRPPPPVYSSKTFDKTERQK</sequence>
<comment type="caution">
    <text evidence="2">The sequence shown here is derived from an EMBL/GenBank/DDBJ whole genome shotgun (WGS) entry which is preliminary data.</text>
</comment>
<feature type="region of interest" description="Disordered" evidence="1">
    <location>
        <begin position="203"/>
        <end position="258"/>
    </location>
</feature>
<dbReference type="OrthoDB" id="5030973at2759"/>
<gene>
    <name evidence="2" type="ORF">EJ04DRAFT_568800</name>
</gene>
<evidence type="ECO:0000256" key="1">
    <source>
        <dbReference type="SAM" id="MobiDB-lite"/>
    </source>
</evidence>
<name>A0A9P4UXQ1_9PLEO</name>
<dbReference type="Proteomes" id="UP000799444">
    <property type="component" value="Unassembled WGS sequence"/>
</dbReference>